<dbReference type="Gene3D" id="2.60.120.260">
    <property type="entry name" value="Galactose-binding domain-like"/>
    <property type="match status" value="1"/>
</dbReference>
<dbReference type="InterPro" id="IPR010572">
    <property type="entry name" value="Tail_dom"/>
</dbReference>
<dbReference type="EMBL" id="NOWF01000014">
    <property type="protein sequence ID" value="OYD06254.1"/>
    <property type="molecule type" value="Genomic_DNA"/>
</dbReference>
<feature type="domain" description="Tail spike" evidence="1">
    <location>
        <begin position="115"/>
        <end position="398"/>
    </location>
</feature>
<dbReference type="AlphaFoldDB" id="A0A235B1U2"/>
<proteinExistence type="predicted"/>
<keyword evidence="3" id="KW-1185">Reference proteome</keyword>
<sequence length="830" mass="93556">MEGGVQVSNTPDIHIFAHGTEDNPREHRIATLSNDLPEACKIQEMKLKQKINGGETLTFSVPAHHPEAGFVMRGYWAVFKDLDGSFRAFVIQEETERHNQGEMVREACCEELAVVELNDEIVEDVRPRNTNVRDALNRLLEDSQWVAGTVDDLGTGSANFYYENRMSGIKKIIEEWGGEIRFRVDIEANNTITGRYVDVLAQRGRRTGKRFEYSKDLTSVERITDMKPIKTALYGRGKGEETDSGGYGRRLTFADVEWSEGDGDPVDKPKGQEWVGDPDALATWGHVNPDGTRRHRFGVYTNEQQEDAAQLLQETWEELKRQRQPEITYKMDVLDLEQVNAGEYSHEAVRLGDTVAVIDRNFAWDVQIEARVSEIERDFIAPENTRITLGNVLKDITGVVREIQDRVEEKIGRDDPIGWLRGIIDAARSEFHSQNGYVYITDEDGILITNRPRDNIDNPPDQAMQLKHGGLAIAGSRNPDGTFNWETFVLGDQVIADRINTGRIRTDNVTVGDDSGMVRISGGNVVIKGGGLEVYSTPDASDNGVMIRGNKISTNFIKNGDFDNQPSGDEAIDWRYMGTAHYNSSGRRIDIDVSPDMGPQHGVVQEFPVFNERATFQALFRCNITRGSATNRVRFYWFFYDSETGGRFDELEYVEELALYQDWHLLTRTIDFPPGTVRARLYVQAWTDGQTMDDGFEIHWVRGYYDEMVRQDQLLEYPRDLHSVQAAPEIQQFSIFITLTKDLGTETYSAGNMYFPRVFSDPGSLGRIAVVLTGVDGWSPYYNYGAYNISRSGFELKIKPRGTALSAGTELSLNGIAYRVGYLGSTGGSI</sequence>
<gene>
    <name evidence="2" type="ORF">CHM34_16955</name>
</gene>
<protein>
    <recommendedName>
        <fullName evidence="1">Tail spike domain-containing protein</fullName>
    </recommendedName>
</protein>
<dbReference type="NCBIfam" id="TIGR01665">
    <property type="entry name" value="put_anti_recept"/>
    <property type="match status" value="2"/>
</dbReference>
<organism evidence="2 3">
    <name type="scientific">Paludifilum halophilum</name>
    <dbReference type="NCBI Taxonomy" id="1642702"/>
    <lineage>
        <taxon>Bacteria</taxon>
        <taxon>Bacillati</taxon>
        <taxon>Bacillota</taxon>
        <taxon>Bacilli</taxon>
        <taxon>Bacillales</taxon>
        <taxon>Thermoactinomycetaceae</taxon>
        <taxon>Paludifilum</taxon>
    </lineage>
</organism>
<evidence type="ECO:0000259" key="1">
    <source>
        <dbReference type="Pfam" id="PF06605"/>
    </source>
</evidence>
<dbReference type="OrthoDB" id="2240714at2"/>
<dbReference type="Pfam" id="PF06605">
    <property type="entry name" value="Prophage_tail"/>
    <property type="match status" value="1"/>
</dbReference>
<evidence type="ECO:0000313" key="2">
    <source>
        <dbReference type="EMBL" id="OYD06254.1"/>
    </source>
</evidence>
<dbReference type="InterPro" id="IPR007119">
    <property type="entry name" value="Phage_tail_spike_N"/>
</dbReference>
<reference evidence="2 3" key="1">
    <citation type="submission" date="2017-07" db="EMBL/GenBank/DDBJ databases">
        <title>The genome sequence of Paludifilum halophilum highlights mechanisms for microbial adaptation to high salt environemnts.</title>
        <authorList>
            <person name="Belbahri L."/>
        </authorList>
    </citation>
    <scope>NUCLEOTIDE SEQUENCE [LARGE SCALE GENOMIC DNA]</scope>
    <source>
        <strain evidence="2 3">DSM 102817</strain>
    </source>
</reference>
<evidence type="ECO:0000313" key="3">
    <source>
        <dbReference type="Proteomes" id="UP000215459"/>
    </source>
</evidence>
<dbReference type="Proteomes" id="UP000215459">
    <property type="component" value="Unassembled WGS sequence"/>
</dbReference>
<name>A0A235B1U2_9BACL</name>
<accession>A0A235B1U2</accession>
<comment type="caution">
    <text evidence="2">The sequence shown here is derived from an EMBL/GenBank/DDBJ whole genome shotgun (WGS) entry which is preliminary data.</text>
</comment>